<dbReference type="SUPFAM" id="SSF53659">
    <property type="entry name" value="Isocitrate/Isopropylmalate dehydrogenase-like"/>
    <property type="match status" value="1"/>
</dbReference>
<evidence type="ECO:0008006" key="3">
    <source>
        <dbReference type="Google" id="ProtNLM"/>
    </source>
</evidence>
<gene>
    <name evidence="1" type="ORF">EIMP300_86110</name>
</gene>
<protein>
    <recommendedName>
        <fullName evidence="3">4-hydroxythreonine-4-phosphate dehydrogenase</fullName>
    </recommendedName>
</protein>
<accession>A0A8S0G4K9</accession>
<organism evidence="1 2">
    <name type="scientific">Escherichia coli</name>
    <dbReference type="NCBI Taxonomy" id="562"/>
    <lineage>
        <taxon>Bacteria</taxon>
        <taxon>Pseudomonadati</taxon>
        <taxon>Pseudomonadota</taxon>
        <taxon>Gammaproteobacteria</taxon>
        <taxon>Enterobacterales</taxon>
        <taxon>Enterobacteriaceae</taxon>
        <taxon>Escherichia</taxon>
    </lineage>
</organism>
<name>A0A8S0G4K9_ECOLX</name>
<reference evidence="1 2" key="1">
    <citation type="submission" date="2020-01" db="EMBL/GenBank/DDBJ databases">
        <title>Dynamics of blaIMP-6 dissemination in carbapenem resistant Enterobacteriacea isolated from regional surveillance in Osaka, Japan.</title>
        <authorList>
            <person name="Abe R."/>
            <person name="Akeda Y."/>
            <person name="Sugawara Y."/>
            <person name="Yamamoto N."/>
            <person name="Tomono K."/>
            <person name="Takeuchi D."/>
            <person name="Kawahara R."/>
            <person name="Hamada S."/>
        </authorList>
    </citation>
    <scope>NUCLEOTIDE SEQUENCE [LARGE SCALE GENOMIC DNA]</scope>
    <source>
        <strain evidence="1 2">E300</strain>
    </source>
</reference>
<dbReference type="Gene3D" id="3.40.718.10">
    <property type="entry name" value="Isopropylmalate Dehydrogenase"/>
    <property type="match status" value="1"/>
</dbReference>
<evidence type="ECO:0000313" key="1">
    <source>
        <dbReference type="EMBL" id="BBU87211.1"/>
    </source>
</evidence>
<dbReference type="AlphaFoldDB" id="A0A8S0G4K9"/>
<evidence type="ECO:0000313" key="2">
    <source>
        <dbReference type="Proteomes" id="UP000467488"/>
    </source>
</evidence>
<dbReference type="Proteomes" id="UP000467488">
    <property type="component" value="Chromosome"/>
</dbReference>
<sequence>MERKPVLGIFLGEAAGIGPELVAKVVADGTVYKYCRPVLIGDARVLALGQKIAGVHFQWNVISDPTEADWTTGNVPLLDLKAKF</sequence>
<proteinExistence type="predicted"/>
<dbReference type="EMBL" id="AP022360">
    <property type="protein sequence ID" value="BBU87211.1"/>
    <property type="molecule type" value="Genomic_DNA"/>
</dbReference>